<dbReference type="CDD" id="cd00325">
    <property type="entry name" value="chitinase_GH19"/>
    <property type="match status" value="1"/>
</dbReference>
<dbReference type="Gene3D" id="1.10.530.10">
    <property type="match status" value="1"/>
</dbReference>
<dbReference type="GO" id="GO:0008843">
    <property type="term" value="F:endochitinase activity"/>
    <property type="evidence" value="ECO:0007669"/>
    <property type="project" value="UniProtKB-EC"/>
</dbReference>
<proteinExistence type="inferred from homology"/>
<evidence type="ECO:0000256" key="11">
    <source>
        <dbReference type="ARBA" id="ARBA00023295"/>
    </source>
</evidence>
<evidence type="ECO:0000256" key="9">
    <source>
        <dbReference type="ARBA" id="ARBA00023157"/>
    </source>
</evidence>
<dbReference type="GO" id="GO:0008061">
    <property type="term" value="F:chitin binding"/>
    <property type="evidence" value="ECO:0007669"/>
    <property type="project" value="UniProtKB-UniRule"/>
</dbReference>
<evidence type="ECO:0000256" key="15">
    <source>
        <dbReference type="PROSITE-ProRule" id="PRU00261"/>
    </source>
</evidence>
<evidence type="ECO:0000256" key="5">
    <source>
        <dbReference type="ARBA" id="ARBA00022729"/>
    </source>
</evidence>
<keyword evidence="4 15" id="KW-0147">Chitin-binding</keyword>
<organism evidence="17 18">
    <name type="scientific">Colocasia esculenta</name>
    <name type="common">Wild taro</name>
    <name type="synonym">Arum esculentum</name>
    <dbReference type="NCBI Taxonomy" id="4460"/>
    <lineage>
        <taxon>Eukaryota</taxon>
        <taxon>Viridiplantae</taxon>
        <taxon>Streptophyta</taxon>
        <taxon>Embryophyta</taxon>
        <taxon>Tracheophyta</taxon>
        <taxon>Spermatophyta</taxon>
        <taxon>Magnoliopsida</taxon>
        <taxon>Liliopsida</taxon>
        <taxon>Araceae</taxon>
        <taxon>Aroideae</taxon>
        <taxon>Colocasieae</taxon>
        <taxon>Colocasia</taxon>
    </lineage>
</organism>
<feature type="disulfide bond" evidence="14">
    <location>
        <begin position="191"/>
        <end position="199"/>
    </location>
</feature>
<dbReference type="InterPro" id="IPR018371">
    <property type="entry name" value="Chitin-binding_1_CS"/>
</dbReference>
<dbReference type="Gene3D" id="3.30.60.10">
    <property type="entry name" value="Endochitinase-like"/>
    <property type="match status" value="1"/>
</dbReference>
<dbReference type="PROSITE" id="PS00026">
    <property type="entry name" value="CHIT_BIND_I_1"/>
    <property type="match status" value="1"/>
</dbReference>
<comment type="caution">
    <text evidence="17">The sequence shown here is derived from an EMBL/GenBank/DDBJ whole genome shotgun (WGS) entry which is preliminary data.</text>
</comment>
<dbReference type="PROSITE" id="PS00774">
    <property type="entry name" value="CHITINASE_19_2"/>
    <property type="match status" value="1"/>
</dbReference>
<keyword evidence="6" id="KW-0378">Hydrolase</keyword>
<dbReference type="FunFam" id="3.30.20.10:FF:000001">
    <property type="entry name" value="Endochitinase (Chitinase)"/>
    <property type="match status" value="1"/>
</dbReference>
<evidence type="ECO:0000256" key="1">
    <source>
        <dbReference type="ARBA" id="ARBA00000822"/>
    </source>
</evidence>
<dbReference type="SUPFAM" id="SSF53955">
    <property type="entry name" value="Lysozyme-like"/>
    <property type="match status" value="1"/>
</dbReference>
<evidence type="ECO:0000256" key="2">
    <source>
        <dbReference type="ARBA" id="ARBA00009373"/>
    </source>
</evidence>
<dbReference type="OrthoDB" id="5985073at2759"/>
<keyword evidence="12" id="KW-0624">Polysaccharide degradation</keyword>
<feature type="domain" description="Chitin-binding type-1" evidence="16">
    <location>
        <begin position="41"/>
        <end position="84"/>
    </location>
</feature>
<evidence type="ECO:0000256" key="8">
    <source>
        <dbReference type="ARBA" id="ARBA00023024"/>
    </source>
</evidence>
<evidence type="ECO:0000256" key="12">
    <source>
        <dbReference type="ARBA" id="ARBA00023326"/>
    </source>
</evidence>
<keyword evidence="18" id="KW-1185">Reference proteome</keyword>
<dbReference type="GO" id="GO:0006032">
    <property type="term" value="P:chitin catabolic process"/>
    <property type="evidence" value="ECO:0007669"/>
    <property type="project" value="UniProtKB-KW"/>
</dbReference>
<sequence>MSSLPLRHKPRIGLRSSARMRNSNVFLALSMASMLFIGSKAQRCGSQGGGELCSGVQCCSQVGSCGETAAYCDPAQGCQSQCRALSTLTASSNDTADGTGVGSIIRKFLFDEMLKHRNDSGCPARNFYTYDAFIRAANAFDGFGTTGDLSTRKREIAAFLAQTSHETAAPDGPYAWGYCFKEEQGNPGDYCVQSSRWPCAAGERYYGRGPIQISYNYNYGAAGQAIGTDLLSNPDLVTTDPIVSFKTAIWFWMTPRSPNPSSHDVITGRWSPSAADQAAGRLPGYGMISYIIGGESECGHRSDARVADRVGFYRRYCGILGVSPGANLDCDNRGLILPQAQVAWRVSLVTVSA</sequence>
<reference evidence="17" key="1">
    <citation type="submission" date="2017-07" db="EMBL/GenBank/DDBJ databases">
        <title>Taro Niue Genome Assembly and Annotation.</title>
        <authorList>
            <person name="Atibalentja N."/>
            <person name="Keating K."/>
            <person name="Fields C.J."/>
        </authorList>
    </citation>
    <scope>NUCLEOTIDE SEQUENCE</scope>
    <source>
        <strain evidence="17">Niue_2</strain>
        <tissue evidence="17">Leaf</tissue>
    </source>
</reference>
<comment type="similarity">
    <text evidence="2">Belongs to the glycosyl hydrolase 19 family. Chitinase class I subfamily.</text>
</comment>
<evidence type="ECO:0000313" key="17">
    <source>
        <dbReference type="EMBL" id="MQL91119.1"/>
    </source>
</evidence>
<evidence type="ECO:0000256" key="3">
    <source>
        <dbReference type="ARBA" id="ARBA00012729"/>
    </source>
</evidence>
<dbReference type="InterPro" id="IPR016283">
    <property type="entry name" value="Glyco_hydro_19"/>
</dbReference>
<keyword evidence="5" id="KW-0732">Signal</keyword>
<evidence type="ECO:0000256" key="4">
    <source>
        <dbReference type="ARBA" id="ARBA00022669"/>
    </source>
</evidence>
<evidence type="ECO:0000256" key="10">
    <source>
        <dbReference type="ARBA" id="ARBA00023277"/>
    </source>
</evidence>
<dbReference type="InterPro" id="IPR000726">
    <property type="entry name" value="Glyco_hydro_19_cat"/>
</dbReference>
<evidence type="ECO:0000256" key="13">
    <source>
        <dbReference type="PIRSR" id="PIRSR001060-1"/>
    </source>
</evidence>
<dbReference type="PROSITE" id="PS00773">
    <property type="entry name" value="CHITINASE_19_1"/>
    <property type="match status" value="1"/>
</dbReference>
<feature type="disulfide bond" evidence="14 15">
    <location>
        <begin position="44"/>
        <end position="59"/>
    </location>
</feature>
<dbReference type="InterPro" id="IPR036861">
    <property type="entry name" value="Endochitinase-like_sf"/>
</dbReference>
<dbReference type="Proteomes" id="UP000652761">
    <property type="component" value="Unassembled WGS sequence"/>
</dbReference>
<comment type="catalytic activity">
    <reaction evidence="1">
        <text>Random endo-hydrolysis of N-acetyl-beta-D-glucosaminide (1-&gt;4)-beta-linkages in chitin and chitodextrins.</text>
        <dbReference type="EC" id="3.2.1.14"/>
    </reaction>
</comment>
<evidence type="ECO:0000256" key="14">
    <source>
        <dbReference type="PIRSR" id="PIRSR001060-2"/>
    </source>
</evidence>
<dbReference type="SMART" id="SM00270">
    <property type="entry name" value="ChtBD1"/>
    <property type="match status" value="1"/>
</dbReference>
<keyword evidence="8" id="KW-0146">Chitin degradation</keyword>
<protein>
    <recommendedName>
        <fullName evidence="3">chitinase</fullName>
        <ecNumber evidence="3">3.2.1.14</ecNumber>
    </recommendedName>
</protein>
<evidence type="ECO:0000256" key="6">
    <source>
        <dbReference type="ARBA" id="ARBA00022801"/>
    </source>
</evidence>
<keyword evidence="9 14" id="KW-1015">Disulfide bond</keyword>
<keyword evidence="10" id="KW-0119">Carbohydrate metabolism</keyword>
<dbReference type="PANTHER" id="PTHR22595">
    <property type="entry name" value="CHITINASE-RELATED"/>
    <property type="match status" value="1"/>
</dbReference>
<dbReference type="CDD" id="cd00035">
    <property type="entry name" value="ChtBD1"/>
    <property type="match status" value="1"/>
</dbReference>
<accession>A0A843VI68</accession>
<dbReference type="InterPro" id="IPR001002">
    <property type="entry name" value="Chitin-bd_1"/>
</dbReference>
<dbReference type="GO" id="GO:0050832">
    <property type="term" value="P:defense response to fungus"/>
    <property type="evidence" value="ECO:0007669"/>
    <property type="project" value="UniProtKB-ARBA"/>
</dbReference>
<dbReference type="PROSITE" id="PS50941">
    <property type="entry name" value="CHIT_BIND_I_2"/>
    <property type="match status" value="1"/>
</dbReference>
<name>A0A843VI68_COLES</name>
<gene>
    <name evidence="17" type="ORF">Taro_023719</name>
</gene>
<dbReference type="PIRSF" id="PIRSF001060">
    <property type="entry name" value="Endochitinase"/>
    <property type="match status" value="1"/>
</dbReference>
<keyword evidence="7" id="KW-0611">Plant defense</keyword>
<keyword evidence="11" id="KW-0326">Glycosidase</keyword>
<dbReference type="Pfam" id="PF00182">
    <property type="entry name" value="Glyco_hydro_19"/>
    <property type="match status" value="1"/>
</dbReference>
<feature type="disulfide bond" evidence="14">
    <location>
        <begin position="122"/>
        <end position="179"/>
    </location>
</feature>
<feature type="active site" description="Proton donor" evidence="13">
    <location>
        <position position="166"/>
    </location>
</feature>
<dbReference type="GO" id="GO:0016998">
    <property type="term" value="P:cell wall macromolecule catabolic process"/>
    <property type="evidence" value="ECO:0007669"/>
    <property type="project" value="InterPro"/>
</dbReference>
<evidence type="ECO:0000313" key="18">
    <source>
        <dbReference type="Proteomes" id="UP000652761"/>
    </source>
</evidence>
<dbReference type="Pfam" id="PF00187">
    <property type="entry name" value="Chitin_bind_1"/>
    <property type="match status" value="1"/>
</dbReference>
<dbReference type="Gene3D" id="3.30.20.10">
    <property type="entry name" value="Endochitinase, domain 2"/>
    <property type="match status" value="1"/>
</dbReference>
<evidence type="ECO:0000256" key="7">
    <source>
        <dbReference type="ARBA" id="ARBA00022821"/>
    </source>
</evidence>
<dbReference type="PANTHER" id="PTHR22595:SF79">
    <property type="entry name" value="CHITINASE 12"/>
    <property type="match status" value="1"/>
</dbReference>
<dbReference type="SUPFAM" id="SSF57016">
    <property type="entry name" value="Plant lectins/antimicrobial peptides"/>
    <property type="match status" value="1"/>
</dbReference>
<dbReference type="EMBL" id="NMUH01001305">
    <property type="protein sequence ID" value="MQL91119.1"/>
    <property type="molecule type" value="Genomic_DNA"/>
</dbReference>
<evidence type="ECO:0000259" key="16">
    <source>
        <dbReference type="PROSITE" id="PS50941"/>
    </source>
</evidence>
<dbReference type="AlphaFoldDB" id="A0A843VI68"/>
<feature type="disulfide bond" evidence="14 15">
    <location>
        <begin position="53"/>
        <end position="65"/>
    </location>
</feature>
<dbReference type="InterPro" id="IPR023346">
    <property type="entry name" value="Lysozyme-like_dom_sf"/>
</dbReference>
<feature type="disulfide bond" evidence="14 15">
    <location>
        <begin position="78"/>
        <end position="82"/>
    </location>
</feature>
<dbReference type="GO" id="GO:0000272">
    <property type="term" value="P:polysaccharide catabolic process"/>
    <property type="evidence" value="ECO:0007669"/>
    <property type="project" value="UniProtKB-KW"/>
</dbReference>
<feature type="disulfide bond" evidence="14">
    <location>
        <begin position="298"/>
        <end position="330"/>
    </location>
</feature>
<feature type="disulfide bond" evidence="14 15">
    <location>
        <begin position="58"/>
        <end position="72"/>
    </location>
</feature>
<dbReference type="EC" id="3.2.1.14" evidence="3"/>